<organism evidence="1 2">
    <name type="scientific">Gimesia chilikensis</name>
    <dbReference type="NCBI Taxonomy" id="2605989"/>
    <lineage>
        <taxon>Bacteria</taxon>
        <taxon>Pseudomonadati</taxon>
        <taxon>Planctomycetota</taxon>
        <taxon>Planctomycetia</taxon>
        <taxon>Planctomycetales</taxon>
        <taxon>Planctomycetaceae</taxon>
        <taxon>Gimesia</taxon>
    </lineage>
</organism>
<dbReference type="RefSeq" id="WP_145040721.1">
    <property type="nucleotide sequence ID" value="NZ_CP036347.1"/>
</dbReference>
<dbReference type="Proteomes" id="UP000320722">
    <property type="component" value="Chromosome"/>
</dbReference>
<reference evidence="1 2" key="1">
    <citation type="submission" date="2019-02" db="EMBL/GenBank/DDBJ databases">
        <title>Deep-cultivation of Planctomycetes and their phenomic and genomic characterization uncovers novel biology.</title>
        <authorList>
            <person name="Wiegand S."/>
            <person name="Jogler M."/>
            <person name="Boedeker C."/>
            <person name="Pinto D."/>
            <person name="Vollmers J."/>
            <person name="Rivas-Marin E."/>
            <person name="Kohn T."/>
            <person name="Peeters S.H."/>
            <person name="Heuer A."/>
            <person name="Rast P."/>
            <person name="Oberbeckmann S."/>
            <person name="Bunk B."/>
            <person name="Jeske O."/>
            <person name="Meyerdierks A."/>
            <person name="Storesund J.E."/>
            <person name="Kallscheuer N."/>
            <person name="Luecker S."/>
            <person name="Lage O.M."/>
            <person name="Pohl T."/>
            <person name="Merkel B.J."/>
            <person name="Hornburger P."/>
            <person name="Mueller R.-W."/>
            <person name="Bruemmer F."/>
            <person name="Labrenz M."/>
            <person name="Spormann A.M."/>
            <person name="Op den Camp H."/>
            <person name="Overmann J."/>
            <person name="Amann R."/>
            <person name="Jetten M.S.M."/>
            <person name="Mascher T."/>
            <person name="Medema M.H."/>
            <person name="Devos D.P."/>
            <person name="Kaster A.-K."/>
            <person name="Ovreas L."/>
            <person name="Rohde M."/>
            <person name="Galperin M.Y."/>
            <person name="Jogler C."/>
        </authorList>
    </citation>
    <scope>NUCLEOTIDE SEQUENCE [LARGE SCALE GENOMIC DNA]</scope>
    <source>
        <strain evidence="1 2">V6</strain>
    </source>
</reference>
<gene>
    <name evidence="1" type="ORF">V6x_28540</name>
</gene>
<dbReference type="EMBL" id="CP036347">
    <property type="protein sequence ID" value="QDU03142.1"/>
    <property type="molecule type" value="Genomic_DNA"/>
</dbReference>
<evidence type="ECO:0000313" key="1">
    <source>
        <dbReference type="EMBL" id="QDU03142.1"/>
    </source>
</evidence>
<protein>
    <submittedName>
        <fullName evidence="1">Uncharacterized protein</fullName>
    </submittedName>
</protein>
<sequence length="127" mass="13459">MPTHKINQDWQAGNESLSKQITIEADGEANVAVSVPDESADLAINIAIDFSALKMLYIVADQDLTIETNDGTTPDDTLALKAGKPIVWYEGCGYTNPLSADVTALYATNASGTDATLNVKTLQDATP</sequence>
<proteinExistence type="predicted"/>
<accession>A0A517WD03</accession>
<dbReference type="AlphaFoldDB" id="A0A517WD03"/>
<evidence type="ECO:0000313" key="2">
    <source>
        <dbReference type="Proteomes" id="UP000320722"/>
    </source>
</evidence>
<name>A0A517WD03_9PLAN</name>